<organism evidence="5 6">
    <name type="scientific">Halomonas cupida</name>
    <dbReference type="NCBI Taxonomy" id="44933"/>
    <lineage>
        <taxon>Bacteria</taxon>
        <taxon>Pseudomonadati</taxon>
        <taxon>Pseudomonadota</taxon>
        <taxon>Gammaproteobacteria</taxon>
        <taxon>Oceanospirillales</taxon>
        <taxon>Halomonadaceae</taxon>
        <taxon>Halomonas</taxon>
    </lineage>
</organism>
<dbReference type="InterPro" id="IPR050109">
    <property type="entry name" value="HTH-type_TetR-like_transc_reg"/>
</dbReference>
<protein>
    <submittedName>
        <fullName evidence="5">Transcriptional regulator, TetR family</fullName>
    </submittedName>
</protein>
<dbReference type="Proteomes" id="UP000184123">
    <property type="component" value="Unassembled WGS sequence"/>
</dbReference>
<dbReference type="GO" id="GO:0003700">
    <property type="term" value="F:DNA-binding transcription factor activity"/>
    <property type="evidence" value="ECO:0007669"/>
    <property type="project" value="TreeGrafter"/>
</dbReference>
<dbReference type="PANTHER" id="PTHR30055">
    <property type="entry name" value="HTH-TYPE TRANSCRIPTIONAL REGULATOR RUTR"/>
    <property type="match status" value="1"/>
</dbReference>
<dbReference type="PRINTS" id="PR00455">
    <property type="entry name" value="HTHTETR"/>
</dbReference>
<evidence type="ECO:0000313" key="4">
    <source>
        <dbReference type="EMBL" id="GEN22924.1"/>
    </source>
</evidence>
<evidence type="ECO:0000256" key="2">
    <source>
        <dbReference type="PROSITE-ProRule" id="PRU00335"/>
    </source>
</evidence>
<dbReference type="InterPro" id="IPR036271">
    <property type="entry name" value="Tet_transcr_reg_TetR-rel_C_sf"/>
</dbReference>
<keyword evidence="7" id="KW-1185">Reference proteome</keyword>
<dbReference type="Pfam" id="PF00440">
    <property type="entry name" value="TetR_N"/>
    <property type="match status" value="1"/>
</dbReference>
<proteinExistence type="predicted"/>
<dbReference type="InterPro" id="IPR054422">
    <property type="entry name" value="TetR-like_HI_0893_C"/>
</dbReference>
<dbReference type="Pfam" id="PF22604">
    <property type="entry name" value="TetR_HI_0893_C"/>
    <property type="match status" value="1"/>
</dbReference>
<name>A0A1M7DYI3_9GAMM</name>
<dbReference type="STRING" id="44933.SAMN05660971_01536"/>
<reference evidence="5 6" key="1">
    <citation type="submission" date="2016-11" db="EMBL/GenBank/DDBJ databases">
        <authorList>
            <person name="Jaros S."/>
            <person name="Januszkiewicz K."/>
            <person name="Wedrychowicz H."/>
        </authorList>
    </citation>
    <scope>NUCLEOTIDE SEQUENCE [LARGE SCALE GENOMIC DNA]</scope>
    <source>
        <strain evidence="5 6">DSM 4740</strain>
    </source>
</reference>
<reference evidence="4 7" key="2">
    <citation type="submission" date="2019-07" db="EMBL/GenBank/DDBJ databases">
        <title>Whole genome shotgun sequence of Halomonas cupida NBRC 102219.</title>
        <authorList>
            <person name="Hosoyama A."/>
            <person name="Uohara A."/>
            <person name="Ohji S."/>
            <person name="Ichikawa N."/>
        </authorList>
    </citation>
    <scope>NUCLEOTIDE SEQUENCE [LARGE SCALE GENOMIC DNA]</scope>
    <source>
        <strain evidence="4 7">NBRC 102219</strain>
    </source>
</reference>
<dbReference type="AlphaFoldDB" id="A0A1M7DYI3"/>
<evidence type="ECO:0000259" key="3">
    <source>
        <dbReference type="PROSITE" id="PS50977"/>
    </source>
</evidence>
<dbReference type="PROSITE" id="PS50977">
    <property type="entry name" value="HTH_TETR_2"/>
    <property type="match status" value="1"/>
</dbReference>
<evidence type="ECO:0000313" key="7">
    <source>
        <dbReference type="Proteomes" id="UP000321726"/>
    </source>
</evidence>
<evidence type="ECO:0000256" key="1">
    <source>
        <dbReference type="ARBA" id="ARBA00023125"/>
    </source>
</evidence>
<dbReference type="EMBL" id="BJXU01000031">
    <property type="protein sequence ID" value="GEN22924.1"/>
    <property type="molecule type" value="Genomic_DNA"/>
</dbReference>
<keyword evidence="1 2" id="KW-0238">DNA-binding</keyword>
<dbReference type="RefSeq" id="WP_073434427.1">
    <property type="nucleotide sequence ID" value="NZ_BJXU01000031.1"/>
</dbReference>
<feature type="DNA-binding region" description="H-T-H motif" evidence="2">
    <location>
        <begin position="29"/>
        <end position="48"/>
    </location>
</feature>
<dbReference type="SUPFAM" id="SSF48498">
    <property type="entry name" value="Tetracyclin repressor-like, C-terminal domain"/>
    <property type="match status" value="1"/>
</dbReference>
<accession>A0A1M7DYI3</accession>
<evidence type="ECO:0000313" key="6">
    <source>
        <dbReference type="Proteomes" id="UP000184123"/>
    </source>
</evidence>
<dbReference type="Gene3D" id="1.10.357.10">
    <property type="entry name" value="Tetracycline Repressor, domain 2"/>
    <property type="match status" value="1"/>
</dbReference>
<dbReference type="InterPro" id="IPR001647">
    <property type="entry name" value="HTH_TetR"/>
</dbReference>
<dbReference type="InterPro" id="IPR009057">
    <property type="entry name" value="Homeodomain-like_sf"/>
</dbReference>
<dbReference type="GO" id="GO:0000976">
    <property type="term" value="F:transcription cis-regulatory region binding"/>
    <property type="evidence" value="ECO:0007669"/>
    <property type="project" value="TreeGrafter"/>
</dbReference>
<dbReference type="SUPFAM" id="SSF46689">
    <property type="entry name" value="Homeodomain-like"/>
    <property type="match status" value="1"/>
</dbReference>
<evidence type="ECO:0000313" key="5">
    <source>
        <dbReference type="EMBL" id="SHL84507.1"/>
    </source>
</evidence>
<sequence length="200" mass="22524">MRQRDDNKRLALLEATLELVTEQGFSATSVAMIARRAGVSPGTLYIYHEDKDALLVSTFLDVCDRLIDTALGQVDEHLVLREQLRRVWVALFEVALASPRLFRFYDMFSHSAWMTDELRERNDQRLAPLLEALAEGQRQGLIKPVGLALLEAFLFRPIHHLVQSSGCHPFEPDSASIDMAFAMAWDAVALKHCASQESVS</sequence>
<gene>
    <name evidence="4" type="ORF">HCU01_08730</name>
    <name evidence="5" type="ORF">SAMN05660971_01536</name>
</gene>
<dbReference type="OrthoDB" id="63332at2"/>
<dbReference type="EMBL" id="FRCA01000003">
    <property type="protein sequence ID" value="SHL84507.1"/>
    <property type="molecule type" value="Genomic_DNA"/>
</dbReference>
<dbReference type="Proteomes" id="UP000321726">
    <property type="component" value="Unassembled WGS sequence"/>
</dbReference>
<dbReference type="PANTHER" id="PTHR30055:SF207">
    <property type="entry name" value="HTH-TYPE TRANSCRIPTIONAL REPRESSOR FATR"/>
    <property type="match status" value="1"/>
</dbReference>
<feature type="domain" description="HTH tetR-type" evidence="3">
    <location>
        <begin position="6"/>
        <end position="66"/>
    </location>
</feature>